<feature type="region of interest" description="Disordered" evidence="2">
    <location>
        <begin position="1"/>
        <end position="31"/>
    </location>
</feature>
<comment type="caution">
    <text evidence="3">The sequence shown here is derived from an EMBL/GenBank/DDBJ whole genome shotgun (WGS) entry which is preliminary data.</text>
</comment>
<gene>
    <name evidence="3" type="ORF">FWILDA_LOCUS9114</name>
</gene>
<sequence length="248" mass="28994">MEDQKKNNQENIKTTELKSDSLKSPRTWQSSNLLCPHGEGKMFSMRHIEPVSSKELSGNKKVLDQETLIIDYKIIESDDQVNDDIISELERHIRELETVLYITSFDICPNNNHNIQENMKTIELKSDSHKSPHTWQSSNLLCLHGEGEKSSMRYKEPASSKELSGNKKVLDQETLIIENKIIDSDAQVINNYKAQSENEYFISELEIYIRILEEELEENVRELRIKNERLEETDLYTILVPFLSKMRY</sequence>
<evidence type="ECO:0000256" key="1">
    <source>
        <dbReference type="SAM" id="Coils"/>
    </source>
</evidence>
<feature type="compositionally biased region" description="Basic and acidic residues" evidence="2">
    <location>
        <begin position="1"/>
        <end position="23"/>
    </location>
</feature>
<keyword evidence="4" id="KW-1185">Reference proteome</keyword>
<feature type="coiled-coil region" evidence="1">
    <location>
        <begin position="202"/>
        <end position="233"/>
    </location>
</feature>
<dbReference type="EMBL" id="CAMKVN010002082">
    <property type="protein sequence ID" value="CAI2179485.1"/>
    <property type="molecule type" value="Genomic_DNA"/>
</dbReference>
<dbReference type="AlphaFoldDB" id="A0A9W4SS72"/>
<name>A0A9W4SS72_9GLOM</name>
<accession>A0A9W4SS72</accession>
<evidence type="ECO:0000313" key="3">
    <source>
        <dbReference type="EMBL" id="CAI2179485.1"/>
    </source>
</evidence>
<protein>
    <submittedName>
        <fullName evidence="3">2214_t:CDS:1</fullName>
    </submittedName>
</protein>
<dbReference type="Proteomes" id="UP001153678">
    <property type="component" value="Unassembled WGS sequence"/>
</dbReference>
<evidence type="ECO:0000256" key="2">
    <source>
        <dbReference type="SAM" id="MobiDB-lite"/>
    </source>
</evidence>
<evidence type="ECO:0000313" key="4">
    <source>
        <dbReference type="Proteomes" id="UP001153678"/>
    </source>
</evidence>
<organism evidence="3 4">
    <name type="scientific">Funneliformis geosporum</name>
    <dbReference type="NCBI Taxonomy" id="1117311"/>
    <lineage>
        <taxon>Eukaryota</taxon>
        <taxon>Fungi</taxon>
        <taxon>Fungi incertae sedis</taxon>
        <taxon>Mucoromycota</taxon>
        <taxon>Glomeromycotina</taxon>
        <taxon>Glomeromycetes</taxon>
        <taxon>Glomerales</taxon>
        <taxon>Glomeraceae</taxon>
        <taxon>Funneliformis</taxon>
    </lineage>
</organism>
<keyword evidence="1" id="KW-0175">Coiled coil</keyword>
<reference evidence="3" key="1">
    <citation type="submission" date="2022-08" db="EMBL/GenBank/DDBJ databases">
        <authorList>
            <person name="Kallberg Y."/>
            <person name="Tangrot J."/>
            <person name="Rosling A."/>
        </authorList>
    </citation>
    <scope>NUCLEOTIDE SEQUENCE</scope>
    <source>
        <strain evidence="3">Wild A</strain>
    </source>
</reference>
<proteinExistence type="predicted"/>